<dbReference type="AlphaFoldDB" id="A0AAE3XYX3"/>
<evidence type="ECO:0008006" key="5">
    <source>
        <dbReference type="Google" id="ProtNLM"/>
    </source>
</evidence>
<gene>
    <name evidence="3" type="ORF">J2738_003440</name>
</gene>
<protein>
    <recommendedName>
        <fullName evidence="5">DUF2946 domain-containing protein</fullName>
    </recommendedName>
</protein>
<feature type="signal peptide" evidence="2">
    <location>
        <begin position="1"/>
        <end position="22"/>
    </location>
</feature>
<sequence length="146" mass="15041">MHRVRLFVLWIVMFAVPFQAYAAAAMVFCGPGHEGAALAVAATAAPAAAHRHAQQAHGDGHADHHHHEAATQDAGPSAGDHSAGTTAHADPDGMHKCGTCGACHATALTSTLELIVFQGLPRADLIEPASTVASVAPRLLDRPPRA</sequence>
<feature type="region of interest" description="Disordered" evidence="1">
    <location>
        <begin position="49"/>
        <end position="88"/>
    </location>
</feature>
<dbReference type="Proteomes" id="UP001184828">
    <property type="component" value="Unassembled WGS sequence"/>
</dbReference>
<name>A0AAE3XYX3_VARPD</name>
<organism evidence="3 4">
    <name type="scientific">Variovorax paradoxus</name>
    <dbReference type="NCBI Taxonomy" id="34073"/>
    <lineage>
        <taxon>Bacteria</taxon>
        <taxon>Pseudomonadati</taxon>
        <taxon>Pseudomonadota</taxon>
        <taxon>Betaproteobacteria</taxon>
        <taxon>Burkholderiales</taxon>
        <taxon>Comamonadaceae</taxon>
        <taxon>Variovorax</taxon>
    </lineage>
</organism>
<comment type="caution">
    <text evidence="3">The sequence shown here is derived from an EMBL/GenBank/DDBJ whole genome shotgun (WGS) entry which is preliminary data.</text>
</comment>
<feature type="compositionally biased region" description="Basic and acidic residues" evidence="1">
    <location>
        <begin position="58"/>
        <end position="70"/>
    </location>
</feature>
<proteinExistence type="predicted"/>
<accession>A0AAE3XYX3</accession>
<evidence type="ECO:0000313" key="4">
    <source>
        <dbReference type="Proteomes" id="UP001184828"/>
    </source>
</evidence>
<evidence type="ECO:0000313" key="3">
    <source>
        <dbReference type="EMBL" id="MDR6427285.1"/>
    </source>
</evidence>
<dbReference type="EMBL" id="JAVDQZ010000005">
    <property type="protein sequence ID" value="MDR6427285.1"/>
    <property type="molecule type" value="Genomic_DNA"/>
</dbReference>
<evidence type="ECO:0000256" key="2">
    <source>
        <dbReference type="SAM" id="SignalP"/>
    </source>
</evidence>
<feature type="chain" id="PRO_5042012097" description="DUF2946 domain-containing protein" evidence="2">
    <location>
        <begin position="23"/>
        <end position="146"/>
    </location>
</feature>
<keyword evidence="2" id="KW-0732">Signal</keyword>
<dbReference type="RefSeq" id="WP_261380301.1">
    <property type="nucleotide sequence ID" value="NZ_JAUSRU010000004.1"/>
</dbReference>
<evidence type="ECO:0000256" key="1">
    <source>
        <dbReference type="SAM" id="MobiDB-lite"/>
    </source>
</evidence>
<reference evidence="3" key="1">
    <citation type="submission" date="2023-07" db="EMBL/GenBank/DDBJ databases">
        <title>Sorghum-associated microbial communities from plants grown in Nebraska, USA.</title>
        <authorList>
            <person name="Schachtman D."/>
        </authorList>
    </citation>
    <scope>NUCLEOTIDE SEQUENCE</scope>
    <source>
        <strain evidence="3">DS2114</strain>
    </source>
</reference>